<protein>
    <submittedName>
        <fullName evidence="1">Uncharacterized protein</fullName>
    </submittedName>
</protein>
<dbReference type="EMBL" id="CH891721">
    <property type="protein sequence ID" value="KRK05221.1"/>
    <property type="molecule type" value="Genomic_DNA"/>
</dbReference>
<keyword evidence="2" id="KW-1185">Reference proteome</keyword>
<gene>
    <name evidence="1" type="primary">Dyak\GE27775</name>
    <name evidence="1" type="synonym">GE27775</name>
    <name evidence="1" type="ORF">Dyak_GE27775</name>
</gene>
<sequence length="83" mass="9766">MHYRQMQWVHGQFGIANSVEGKCSNSRTYTDVVRLHHWIGMVIYSFNTKDAMDEPHNTVATELDELYRTQRKNSGFETTSRKK</sequence>
<name>A0A0R1E845_DROYA</name>
<organism evidence="1 2">
    <name type="scientific">Drosophila yakuba</name>
    <name type="common">Fruit fly</name>
    <dbReference type="NCBI Taxonomy" id="7245"/>
    <lineage>
        <taxon>Eukaryota</taxon>
        <taxon>Metazoa</taxon>
        <taxon>Ecdysozoa</taxon>
        <taxon>Arthropoda</taxon>
        <taxon>Hexapoda</taxon>
        <taxon>Insecta</taxon>
        <taxon>Pterygota</taxon>
        <taxon>Neoptera</taxon>
        <taxon>Endopterygota</taxon>
        <taxon>Diptera</taxon>
        <taxon>Brachycera</taxon>
        <taxon>Muscomorpha</taxon>
        <taxon>Ephydroidea</taxon>
        <taxon>Drosophilidae</taxon>
        <taxon>Drosophila</taxon>
        <taxon>Sophophora</taxon>
    </lineage>
</organism>
<reference evidence="1 2" key="2">
    <citation type="journal article" date="2007" name="PLoS Biol.">
        <title>Principles of genome evolution in the Drosophila melanogaster species group.</title>
        <authorList>
            <person name="Ranz J.M."/>
            <person name="Maurin D."/>
            <person name="Chan Y.S."/>
            <person name="von Grotthuss M."/>
            <person name="Hillier L.W."/>
            <person name="Roote J."/>
            <person name="Ashburner M."/>
            <person name="Bergman C.M."/>
        </authorList>
    </citation>
    <scope>NUCLEOTIDE SEQUENCE [LARGE SCALE GENOMIC DNA]</scope>
    <source>
        <strain evidence="2">Tai18E2 / Tucson 14021-0261.01</strain>
    </source>
</reference>
<dbReference type="OrthoDB" id="7830702at2759"/>
<dbReference type="AlphaFoldDB" id="A0A0R1E845"/>
<accession>A0A0R1E845</accession>
<dbReference type="KEGG" id="dya:Dyak_GE27775"/>
<evidence type="ECO:0000313" key="2">
    <source>
        <dbReference type="Proteomes" id="UP000002282"/>
    </source>
</evidence>
<evidence type="ECO:0000313" key="1">
    <source>
        <dbReference type="EMBL" id="KRK05221.1"/>
    </source>
</evidence>
<reference evidence="1 2" key="1">
    <citation type="journal article" date="2007" name="Nature">
        <title>Evolution of genes and genomes on the Drosophila phylogeny.</title>
        <authorList>
            <consortium name="Drosophila 12 Genomes Consortium"/>
            <person name="Clark A.G."/>
            <person name="Eisen M.B."/>
            <person name="Smith D.R."/>
            <person name="Bergman C.M."/>
            <person name="Oliver B."/>
            <person name="Markow T.A."/>
            <person name="Kaufman T.C."/>
            <person name="Kellis M."/>
            <person name="Gelbart W."/>
            <person name="Iyer V.N."/>
            <person name="Pollard D.A."/>
            <person name="Sackton T.B."/>
            <person name="Larracuente A.M."/>
            <person name="Singh N.D."/>
            <person name="Abad J.P."/>
            <person name="Abt D.N."/>
            <person name="Adryan B."/>
            <person name="Aguade M."/>
            <person name="Akashi H."/>
            <person name="Anderson W.W."/>
            <person name="Aquadro C.F."/>
            <person name="Ardell D.H."/>
            <person name="Arguello R."/>
            <person name="Artieri C.G."/>
            <person name="Barbash D.A."/>
            <person name="Barker D."/>
            <person name="Barsanti P."/>
            <person name="Batterham P."/>
            <person name="Batzoglou S."/>
            <person name="Begun D."/>
            <person name="Bhutkar A."/>
            <person name="Blanco E."/>
            <person name="Bosak S.A."/>
            <person name="Bradley R.K."/>
            <person name="Brand A.D."/>
            <person name="Brent M.R."/>
            <person name="Brooks A.N."/>
            <person name="Brown R.H."/>
            <person name="Butlin R.K."/>
            <person name="Caggese C."/>
            <person name="Calvi B.R."/>
            <person name="Bernardo de Carvalho A."/>
            <person name="Caspi A."/>
            <person name="Castrezana S."/>
            <person name="Celniker S.E."/>
            <person name="Chang J.L."/>
            <person name="Chapple C."/>
            <person name="Chatterji S."/>
            <person name="Chinwalla A."/>
            <person name="Civetta A."/>
            <person name="Clifton S.W."/>
            <person name="Comeron J.M."/>
            <person name="Costello J.C."/>
            <person name="Coyne J.A."/>
            <person name="Daub J."/>
            <person name="David R.G."/>
            <person name="Delcher A.L."/>
            <person name="Delehaunty K."/>
            <person name="Do C.B."/>
            <person name="Ebling H."/>
            <person name="Edwards K."/>
            <person name="Eickbush T."/>
            <person name="Evans J.D."/>
            <person name="Filipski A."/>
            <person name="Findeiss S."/>
            <person name="Freyhult E."/>
            <person name="Fulton L."/>
            <person name="Fulton R."/>
            <person name="Garcia A.C."/>
            <person name="Gardiner A."/>
            <person name="Garfield D.A."/>
            <person name="Garvin B.E."/>
            <person name="Gibson G."/>
            <person name="Gilbert D."/>
            <person name="Gnerre S."/>
            <person name="Godfrey J."/>
            <person name="Good R."/>
            <person name="Gotea V."/>
            <person name="Gravely B."/>
            <person name="Greenberg A.J."/>
            <person name="Griffiths-Jones S."/>
            <person name="Gross S."/>
            <person name="Guigo R."/>
            <person name="Gustafson E.A."/>
            <person name="Haerty W."/>
            <person name="Hahn M.W."/>
            <person name="Halligan D.L."/>
            <person name="Halpern A.L."/>
            <person name="Halter G.M."/>
            <person name="Han M.V."/>
            <person name="Heger A."/>
            <person name="Hillier L."/>
            <person name="Hinrichs A.S."/>
            <person name="Holmes I."/>
            <person name="Hoskins R.A."/>
            <person name="Hubisz M.J."/>
            <person name="Hultmark D."/>
            <person name="Huntley M.A."/>
            <person name="Jaffe D.B."/>
            <person name="Jagadeeshan S."/>
            <person name="Jeck W.R."/>
            <person name="Johnson J."/>
            <person name="Jones C.D."/>
            <person name="Jordan W.C."/>
            <person name="Karpen G.H."/>
            <person name="Kataoka E."/>
            <person name="Keightley P.D."/>
            <person name="Kheradpour P."/>
            <person name="Kirkness E.F."/>
            <person name="Koerich L.B."/>
            <person name="Kristiansen K."/>
            <person name="Kudrna D."/>
            <person name="Kulathinal R.J."/>
            <person name="Kumar S."/>
            <person name="Kwok R."/>
            <person name="Lander E."/>
            <person name="Langley C.H."/>
            <person name="Lapoint R."/>
            <person name="Lazzaro B.P."/>
            <person name="Lee S.J."/>
            <person name="Levesque L."/>
            <person name="Li R."/>
            <person name="Lin C.F."/>
            <person name="Lin M.F."/>
            <person name="Lindblad-Toh K."/>
            <person name="Llopart A."/>
            <person name="Long M."/>
            <person name="Low L."/>
            <person name="Lozovsky E."/>
            <person name="Lu J."/>
            <person name="Luo M."/>
            <person name="Machado C.A."/>
            <person name="Makalowski W."/>
            <person name="Marzo M."/>
            <person name="Matsuda M."/>
            <person name="Matzkin L."/>
            <person name="McAllister B."/>
            <person name="McBride C.S."/>
            <person name="McKernan B."/>
            <person name="McKernan K."/>
            <person name="Mendez-Lago M."/>
            <person name="Minx P."/>
            <person name="Mollenhauer M.U."/>
            <person name="Montooth K."/>
            <person name="Mount S.M."/>
            <person name="Mu X."/>
            <person name="Myers E."/>
            <person name="Negre B."/>
            <person name="Newfeld S."/>
            <person name="Nielsen R."/>
            <person name="Noor M.A."/>
            <person name="O'Grady P."/>
            <person name="Pachter L."/>
            <person name="Papaceit M."/>
            <person name="Parisi M.J."/>
            <person name="Parisi M."/>
            <person name="Parts L."/>
            <person name="Pedersen J.S."/>
            <person name="Pesole G."/>
            <person name="Phillippy A.M."/>
            <person name="Ponting C.P."/>
            <person name="Pop M."/>
            <person name="Porcelli D."/>
            <person name="Powell J.R."/>
            <person name="Prohaska S."/>
            <person name="Pruitt K."/>
            <person name="Puig M."/>
            <person name="Quesneville H."/>
            <person name="Ram K.R."/>
            <person name="Rand D."/>
            <person name="Rasmussen M.D."/>
            <person name="Reed L.K."/>
            <person name="Reenan R."/>
            <person name="Reily A."/>
            <person name="Remington K.A."/>
            <person name="Rieger T.T."/>
            <person name="Ritchie M.G."/>
            <person name="Robin C."/>
            <person name="Rogers Y.H."/>
            <person name="Rohde C."/>
            <person name="Rozas J."/>
            <person name="Rubenfield M.J."/>
            <person name="Ruiz A."/>
            <person name="Russo S."/>
            <person name="Salzberg S.L."/>
            <person name="Sanchez-Gracia A."/>
            <person name="Saranga D.J."/>
            <person name="Sato H."/>
            <person name="Schaeffer S.W."/>
            <person name="Schatz M.C."/>
            <person name="Schlenke T."/>
            <person name="Schwartz R."/>
            <person name="Segarra C."/>
            <person name="Singh R.S."/>
            <person name="Sirot L."/>
            <person name="Sirota M."/>
            <person name="Sisneros N.B."/>
            <person name="Smith C.D."/>
            <person name="Smith T.F."/>
            <person name="Spieth J."/>
            <person name="Stage D.E."/>
            <person name="Stark A."/>
            <person name="Stephan W."/>
            <person name="Strausberg R.L."/>
            <person name="Strempel S."/>
            <person name="Sturgill D."/>
            <person name="Sutton G."/>
            <person name="Sutton G.G."/>
            <person name="Tao W."/>
            <person name="Teichmann S."/>
            <person name="Tobari Y.N."/>
            <person name="Tomimura Y."/>
            <person name="Tsolas J.M."/>
            <person name="Valente V.L."/>
            <person name="Venter E."/>
            <person name="Venter J.C."/>
            <person name="Vicario S."/>
            <person name="Vieira F.G."/>
            <person name="Vilella A.J."/>
            <person name="Villasante A."/>
            <person name="Walenz B."/>
            <person name="Wang J."/>
            <person name="Wasserman M."/>
            <person name="Watts T."/>
            <person name="Wilson D."/>
            <person name="Wilson R.K."/>
            <person name="Wing R.A."/>
            <person name="Wolfner M.F."/>
            <person name="Wong A."/>
            <person name="Wong G.K."/>
            <person name="Wu C.I."/>
            <person name="Wu G."/>
            <person name="Yamamoto D."/>
            <person name="Yang H.P."/>
            <person name="Yang S.P."/>
            <person name="Yorke J.A."/>
            <person name="Yoshida K."/>
            <person name="Zdobnov E."/>
            <person name="Zhang P."/>
            <person name="Zhang Y."/>
            <person name="Zimin A.V."/>
            <person name="Baldwin J."/>
            <person name="Abdouelleil A."/>
            <person name="Abdulkadir J."/>
            <person name="Abebe A."/>
            <person name="Abera B."/>
            <person name="Abreu J."/>
            <person name="Acer S.C."/>
            <person name="Aftuck L."/>
            <person name="Alexander A."/>
            <person name="An P."/>
            <person name="Anderson E."/>
            <person name="Anderson S."/>
            <person name="Arachi H."/>
            <person name="Azer M."/>
            <person name="Bachantsang P."/>
            <person name="Barry A."/>
            <person name="Bayul T."/>
            <person name="Berlin A."/>
            <person name="Bessette D."/>
            <person name="Bloom T."/>
            <person name="Blye J."/>
            <person name="Boguslavskiy L."/>
            <person name="Bonnet C."/>
            <person name="Boukhgalter B."/>
            <person name="Bourzgui I."/>
            <person name="Brown A."/>
            <person name="Cahill P."/>
            <person name="Channer S."/>
            <person name="Cheshatsang Y."/>
            <person name="Chuda L."/>
            <person name="Citroen M."/>
            <person name="Collymore A."/>
            <person name="Cooke P."/>
            <person name="Costello M."/>
            <person name="D'Aco K."/>
            <person name="Daza R."/>
            <person name="De Haan G."/>
            <person name="DeGray S."/>
            <person name="DeMaso C."/>
            <person name="Dhargay N."/>
            <person name="Dooley K."/>
            <person name="Dooley E."/>
            <person name="Doricent M."/>
            <person name="Dorje P."/>
            <person name="Dorjee K."/>
            <person name="Dupes A."/>
            <person name="Elong R."/>
            <person name="Falk J."/>
            <person name="Farina A."/>
            <person name="Faro S."/>
            <person name="Ferguson D."/>
            <person name="Fisher S."/>
            <person name="Foley C.D."/>
            <person name="Franke A."/>
            <person name="Friedrich D."/>
            <person name="Gadbois L."/>
            <person name="Gearin G."/>
            <person name="Gearin C.R."/>
            <person name="Giannoukos G."/>
            <person name="Goode T."/>
            <person name="Graham J."/>
            <person name="Grandbois E."/>
            <person name="Grewal S."/>
            <person name="Gyaltsen K."/>
            <person name="Hafez N."/>
            <person name="Hagos B."/>
            <person name="Hall J."/>
            <person name="Henson C."/>
            <person name="Hollinger A."/>
            <person name="Honan T."/>
            <person name="Huard M.D."/>
            <person name="Hughes L."/>
            <person name="Hurhula B."/>
            <person name="Husby M.E."/>
            <person name="Kamat A."/>
            <person name="Kanga B."/>
            <person name="Kashin S."/>
            <person name="Khazanovich D."/>
            <person name="Kisner P."/>
            <person name="Lance K."/>
            <person name="Lara M."/>
            <person name="Lee W."/>
            <person name="Lennon N."/>
            <person name="Letendre F."/>
            <person name="LeVine R."/>
            <person name="Lipovsky A."/>
            <person name="Liu X."/>
            <person name="Liu J."/>
            <person name="Liu S."/>
            <person name="Lokyitsang T."/>
            <person name="Lokyitsang Y."/>
            <person name="Lubonja R."/>
            <person name="Lui A."/>
            <person name="MacDonald P."/>
            <person name="Magnisalis V."/>
            <person name="Maru K."/>
            <person name="Matthews C."/>
            <person name="McCusker W."/>
            <person name="McDonough S."/>
            <person name="Mehta T."/>
            <person name="Meldrim J."/>
            <person name="Meneus L."/>
            <person name="Mihai O."/>
            <person name="Mihalev A."/>
            <person name="Mihova T."/>
            <person name="Mittelman R."/>
            <person name="Mlenga V."/>
            <person name="Montmayeur A."/>
            <person name="Mulrain L."/>
            <person name="Navidi A."/>
            <person name="Naylor J."/>
            <person name="Negash T."/>
            <person name="Nguyen T."/>
            <person name="Nguyen N."/>
            <person name="Nicol R."/>
            <person name="Norbu C."/>
            <person name="Norbu N."/>
            <person name="Novod N."/>
            <person name="O'Neill B."/>
            <person name="Osman S."/>
            <person name="Markiewicz E."/>
            <person name="Oyono O.L."/>
            <person name="Patti C."/>
            <person name="Phunkhang P."/>
            <person name="Pierre F."/>
            <person name="Priest M."/>
            <person name="Raghuraman S."/>
            <person name="Rege F."/>
            <person name="Reyes R."/>
            <person name="Rise C."/>
            <person name="Rogov P."/>
            <person name="Ross K."/>
            <person name="Ryan E."/>
            <person name="Settipalli S."/>
            <person name="Shea T."/>
            <person name="Sherpa N."/>
            <person name="Shi L."/>
            <person name="Shih D."/>
            <person name="Sparrow T."/>
            <person name="Spaulding J."/>
            <person name="Stalker J."/>
            <person name="Stange-Thomann N."/>
            <person name="Stavropoulos S."/>
            <person name="Stone C."/>
            <person name="Strader C."/>
            <person name="Tesfaye S."/>
            <person name="Thomson T."/>
            <person name="Thoulutsang Y."/>
            <person name="Thoulutsang D."/>
            <person name="Topham K."/>
            <person name="Topping I."/>
            <person name="Tsamla T."/>
            <person name="Vassiliev H."/>
            <person name="Vo A."/>
            <person name="Wangchuk T."/>
            <person name="Wangdi T."/>
            <person name="Weiand M."/>
            <person name="Wilkinson J."/>
            <person name="Wilson A."/>
            <person name="Yadav S."/>
            <person name="Young G."/>
            <person name="Yu Q."/>
            <person name="Zembek L."/>
            <person name="Zhong D."/>
            <person name="Zimmer A."/>
            <person name="Zwirko Z."/>
            <person name="Jaffe D.B."/>
            <person name="Alvarez P."/>
            <person name="Brockman W."/>
            <person name="Butler J."/>
            <person name="Chin C."/>
            <person name="Gnerre S."/>
            <person name="Grabherr M."/>
            <person name="Kleber M."/>
            <person name="Mauceli E."/>
            <person name="MacCallum I."/>
        </authorList>
    </citation>
    <scope>NUCLEOTIDE SEQUENCE [LARGE SCALE GENOMIC DNA]</scope>
    <source>
        <strain evidence="2">Tai18E2 / Tucson 14021-0261.01</strain>
    </source>
</reference>
<dbReference type="Proteomes" id="UP000002282">
    <property type="component" value="Unassembled WGS sequence"/>
</dbReference>
<proteinExistence type="predicted"/>